<dbReference type="EMBL" id="CCAE010000050">
    <property type="protein sequence ID" value="CDN89681.1"/>
    <property type="molecule type" value="Genomic_DNA"/>
</dbReference>
<dbReference type="Proteomes" id="UP000028878">
    <property type="component" value="Unassembled WGS sequence"/>
</dbReference>
<reference evidence="2" key="2">
    <citation type="submission" date="2014-11" db="EMBL/GenBank/DDBJ databases">
        <title>Draft genome sequence of Hydrogenophaga intermedia S1.</title>
        <authorList>
            <person name="Gan H.M."/>
            <person name="Chew T.H."/>
            <person name="Stolz A."/>
        </authorList>
    </citation>
    <scope>NUCLEOTIDE SEQUENCE [LARGE SCALE GENOMIC DNA]</scope>
    <source>
        <strain evidence="2">S1</strain>
    </source>
</reference>
<sequence length="469" mass="52170">MNKWMGMWTFVWLVSWCVSGQATPVKPYQLCHWPWSPSGWPPRVAGTSQLSIETNYRYPSSASHRQVEGANSGACDLPVHEVLSGARGCGSSQVDCGSDQNPESDECGDGEGHWADIRIGRRWQWTNQPGMVTPWSGNAAVDIWQNFPMLVDADRYRVWFWDDGQPAQHLGRTQALSYSGQLPRCYTMAYLVGFFNGVWNTRREAWASLEVLRQQDFIGPDWRSAPIRYELFYNQSCKRSADDVCLQDVAEVFRQRSAEMDGLLSRRWEYLWEQVTGQNDQPGSFTQRLVARVVRSDRALASWFDGLANATLAKITALSTALADDPPTAQDTAEHTAQLMRAGQRAERAVLVAHSQGNLFVNAAYDAYLAHSRLAGKVVGEDTGYVAAQVVHIAPASPTLRGPYVLADSDVVINGLRRVDGTYLPVSNVSLPVNSQDRSGHKLLATYLDEAGPVRAQIRQFVTKALDAL</sequence>
<evidence type="ECO:0000313" key="1">
    <source>
        <dbReference type="EMBL" id="CDN89681.1"/>
    </source>
</evidence>
<protein>
    <submittedName>
        <fullName evidence="1">Uncharacterized protein</fullName>
    </submittedName>
</protein>
<keyword evidence="2" id="KW-1185">Reference proteome</keyword>
<accession>A0A1L1PYL3</accession>
<proteinExistence type="predicted"/>
<dbReference type="AlphaFoldDB" id="A0A1L1PYL3"/>
<gene>
    <name evidence="1" type="ORF">BN948_04120</name>
</gene>
<organism evidence="1 2">
    <name type="scientific">Hydrogenophaga intermedia</name>
    <dbReference type="NCBI Taxonomy" id="65786"/>
    <lineage>
        <taxon>Bacteria</taxon>
        <taxon>Pseudomonadati</taxon>
        <taxon>Pseudomonadota</taxon>
        <taxon>Betaproteobacteria</taxon>
        <taxon>Burkholderiales</taxon>
        <taxon>Comamonadaceae</taxon>
        <taxon>Hydrogenophaga</taxon>
    </lineage>
</organism>
<reference evidence="2" key="1">
    <citation type="submission" date="2014-02" db="EMBL/GenBank/DDBJ databases">
        <authorList>
            <person name="Gan H."/>
        </authorList>
    </citation>
    <scope>NUCLEOTIDE SEQUENCE [LARGE SCALE GENOMIC DNA]</scope>
    <source>
        <strain evidence="2">S1</strain>
    </source>
</reference>
<name>A0A1L1PYL3_HYDIT</name>
<evidence type="ECO:0000313" key="2">
    <source>
        <dbReference type="Proteomes" id="UP000028878"/>
    </source>
</evidence>
<dbReference type="RefSeq" id="WP_009517069.1">
    <property type="nucleotide sequence ID" value="NZ_CCAE010000050.1"/>
</dbReference>